<dbReference type="PANTHER" id="PTHR35336:SF5">
    <property type="entry name" value="ADENOSYLCOBINAMIDE AMIDOHYDROLASE"/>
    <property type="match status" value="1"/>
</dbReference>
<dbReference type="Pfam" id="PF01955">
    <property type="entry name" value="CbiZ"/>
    <property type="match status" value="1"/>
</dbReference>
<dbReference type="EMBL" id="JAEDAH010000057">
    <property type="protein sequence ID" value="MCA6064149.1"/>
    <property type="molecule type" value="Genomic_DNA"/>
</dbReference>
<name>A0ABS7ZR88_9GAMM</name>
<dbReference type="InterPro" id="IPR002808">
    <property type="entry name" value="AdoCbi_amidolase"/>
</dbReference>
<proteinExistence type="predicted"/>
<gene>
    <name evidence="1" type="ORF">I9W95_11085</name>
</gene>
<organism evidence="1 2">
    <name type="scientific">Thalassolituus marinus</name>
    <dbReference type="NCBI Taxonomy" id="671053"/>
    <lineage>
        <taxon>Bacteria</taxon>
        <taxon>Pseudomonadati</taxon>
        <taxon>Pseudomonadota</taxon>
        <taxon>Gammaproteobacteria</taxon>
        <taxon>Oceanospirillales</taxon>
        <taxon>Oceanospirillaceae</taxon>
        <taxon>Thalassolituus</taxon>
    </lineage>
</organism>
<evidence type="ECO:0000313" key="2">
    <source>
        <dbReference type="Proteomes" id="UP000714380"/>
    </source>
</evidence>
<protein>
    <submittedName>
        <fullName evidence="1">Adenosylcobinamide amidohydrolase</fullName>
    </submittedName>
</protein>
<accession>A0ABS7ZR88</accession>
<reference evidence="1 2" key="1">
    <citation type="submission" date="2020-12" db="EMBL/GenBank/DDBJ databases">
        <title>Novel Thalassolituus-related marine hydrocarbonoclastic bacteria mediated algae-derived hydrocarbons mineralization in twilight zone of the northern South China Sea.</title>
        <authorList>
            <person name="Dong C."/>
        </authorList>
    </citation>
    <scope>NUCLEOTIDE SEQUENCE [LARGE SCALE GENOMIC DNA]</scope>
    <source>
        <strain evidence="1 2">IMCC1826</strain>
    </source>
</reference>
<sequence length="221" mass="23300">MSQIKPIYHADYFALSASTPMRVLSSAALNGGLTEMRSFLNMRVDLNAPPPFPPAADTIALKASELQLAQPVCGMMTAASMKSLCHAHLYQDTLEVQCWVTAGLSNLLRAGDPNVAAPRAGTINILLWINQPLTDAAMAEALILLTEAKVTAIRDLRLVSPVSGLPASGTGTDSHAVFCPPGASEPYCGKHTSVGELIGKAVLNACQQSLKRCIEAAQTSD</sequence>
<evidence type="ECO:0000313" key="1">
    <source>
        <dbReference type="EMBL" id="MCA6064149.1"/>
    </source>
</evidence>
<dbReference type="PANTHER" id="PTHR35336">
    <property type="entry name" value="ADENOSYLCOBINAMIDE AMIDOHYDROLASE"/>
    <property type="match status" value="1"/>
</dbReference>
<comment type="caution">
    <text evidence="1">The sequence shown here is derived from an EMBL/GenBank/DDBJ whole genome shotgun (WGS) entry which is preliminary data.</text>
</comment>
<keyword evidence="2" id="KW-1185">Reference proteome</keyword>
<dbReference type="InterPro" id="IPR052209">
    <property type="entry name" value="CbiZ"/>
</dbReference>
<dbReference type="Proteomes" id="UP000714380">
    <property type="component" value="Unassembled WGS sequence"/>
</dbReference>
<dbReference type="RefSeq" id="WP_225674842.1">
    <property type="nucleotide sequence ID" value="NZ_JAEDAH010000057.1"/>
</dbReference>